<gene>
    <name evidence="2" type="ORF">THRCLA_22298</name>
</gene>
<evidence type="ECO:0000256" key="1">
    <source>
        <dbReference type="SAM" id="MobiDB-lite"/>
    </source>
</evidence>
<organism evidence="2 3">
    <name type="scientific">Thraustotheca clavata</name>
    <dbReference type="NCBI Taxonomy" id="74557"/>
    <lineage>
        <taxon>Eukaryota</taxon>
        <taxon>Sar</taxon>
        <taxon>Stramenopiles</taxon>
        <taxon>Oomycota</taxon>
        <taxon>Saprolegniomycetes</taxon>
        <taxon>Saprolegniales</taxon>
        <taxon>Achlyaceae</taxon>
        <taxon>Thraustotheca</taxon>
    </lineage>
</organism>
<dbReference type="Proteomes" id="UP000243217">
    <property type="component" value="Unassembled WGS sequence"/>
</dbReference>
<feature type="region of interest" description="Disordered" evidence="1">
    <location>
        <begin position="118"/>
        <end position="140"/>
    </location>
</feature>
<dbReference type="EMBL" id="JNBS01002243">
    <property type="protein sequence ID" value="OQR93600.1"/>
    <property type="molecule type" value="Genomic_DNA"/>
</dbReference>
<keyword evidence="3" id="KW-1185">Reference proteome</keyword>
<comment type="caution">
    <text evidence="2">The sequence shown here is derived from an EMBL/GenBank/DDBJ whole genome shotgun (WGS) entry which is preliminary data.</text>
</comment>
<evidence type="ECO:0000313" key="2">
    <source>
        <dbReference type="EMBL" id="OQR93600.1"/>
    </source>
</evidence>
<evidence type="ECO:0000313" key="3">
    <source>
        <dbReference type="Proteomes" id="UP000243217"/>
    </source>
</evidence>
<proteinExistence type="predicted"/>
<accession>A0A1V9Z6X9</accession>
<protein>
    <submittedName>
        <fullName evidence="2">Uncharacterized protein</fullName>
    </submittedName>
</protein>
<dbReference type="OrthoDB" id="60324at2759"/>
<sequence>MDKRSVVLRPALEAIKQRAEVALAQRKGDVVVFSNQLDKERRVGLTDVSFEHRKTSKQVSLYFTSNADGIAAYKHVASKVAQLEGVDLQFTPQFGQSRISFSWDSFWVHADQLKVLSSNTEDDNDSKDPTPPFFLPSSSK</sequence>
<dbReference type="AlphaFoldDB" id="A0A1V9Z6X9"/>
<name>A0A1V9Z6X9_9STRA</name>
<reference evidence="2 3" key="1">
    <citation type="journal article" date="2014" name="Genome Biol. Evol.">
        <title>The secreted proteins of Achlya hypogyna and Thraustotheca clavata identify the ancestral oomycete secretome and reveal gene acquisitions by horizontal gene transfer.</title>
        <authorList>
            <person name="Misner I."/>
            <person name="Blouin N."/>
            <person name="Leonard G."/>
            <person name="Richards T.A."/>
            <person name="Lane C.E."/>
        </authorList>
    </citation>
    <scope>NUCLEOTIDE SEQUENCE [LARGE SCALE GENOMIC DNA]</scope>
    <source>
        <strain evidence="2 3">ATCC 34112</strain>
    </source>
</reference>